<comment type="caution">
    <text evidence="3">The sequence shown here is derived from an EMBL/GenBank/DDBJ whole genome shotgun (WGS) entry which is preliminary data.</text>
</comment>
<protein>
    <recommendedName>
        <fullName evidence="2">C2H2-type domain-containing protein</fullName>
    </recommendedName>
</protein>
<name>A0A8T0E4P5_ARGBR</name>
<keyword evidence="1" id="KW-0862">Zinc</keyword>
<reference evidence="3" key="1">
    <citation type="journal article" date="2020" name="bioRxiv">
        <title>Chromosome-level reference genome of the European wasp spider Argiope bruennichi: a resource for studies on range expansion and evolutionary adaptation.</title>
        <authorList>
            <person name="Sheffer M.M."/>
            <person name="Hoppe A."/>
            <person name="Krehenwinkel H."/>
            <person name="Uhl G."/>
            <person name="Kuss A.W."/>
            <person name="Jensen L."/>
            <person name="Jensen C."/>
            <person name="Gillespie R.G."/>
            <person name="Hoff K.J."/>
            <person name="Prost S."/>
        </authorList>
    </citation>
    <scope>NUCLEOTIDE SEQUENCE</scope>
</reference>
<dbReference type="PROSITE" id="PS50157">
    <property type="entry name" value="ZINC_FINGER_C2H2_2"/>
    <property type="match status" value="1"/>
</dbReference>
<evidence type="ECO:0000313" key="3">
    <source>
        <dbReference type="EMBL" id="KAF8766484.1"/>
    </source>
</evidence>
<accession>A0A8T0E4P5</accession>
<evidence type="ECO:0000256" key="1">
    <source>
        <dbReference type="PROSITE-ProRule" id="PRU00042"/>
    </source>
</evidence>
<proteinExistence type="predicted"/>
<keyword evidence="1" id="KW-0479">Metal-binding</keyword>
<dbReference type="AlphaFoldDB" id="A0A8T0E4P5"/>
<feature type="domain" description="C2H2-type" evidence="2">
    <location>
        <begin position="2"/>
        <end position="25"/>
    </location>
</feature>
<organism evidence="3 4">
    <name type="scientific">Argiope bruennichi</name>
    <name type="common">Wasp spider</name>
    <name type="synonym">Aranea bruennichi</name>
    <dbReference type="NCBI Taxonomy" id="94029"/>
    <lineage>
        <taxon>Eukaryota</taxon>
        <taxon>Metazoa</taxon>
        <taxon>Ecdysozoa</taxon>
        <taxon>Arthropoda</taxon>
        <taxon>Chelicerata</taxon>
        <taxon>Arachnida</taxon>
        <taxon>Araneae</taxon>
        <taxon>Araneomorphae</taxon>
        <taxon>Entelegynae</taxon>
        <taxon>Araneoidea</taxon>
        <taxon>Araneidae</taxon>
        <taxon>Argiope</taxon>
    </lineage>
</organism>
<keyword evidence="4" id="KW-1185">Reference proteome</keyword>
<evidence type="ECO:0000313" key="4">
    <source>
        <dbReference type="Proteomes" id="UP000807504"/>
    </source>
</evidence>
<reference evidence="3" key="2">
    <citation type="submission" date="2020-06" db="EMBL/GenBank/DDBJ databases">
        <authorList>
            <person name="Sheffer M."/>
        </authorList>
    </citation>
    <scope>NUCLEOTIDE SEQUENCE</scope>
</reference>
<gene>
    <name evidence="3" type="ORF">HNY73_019541</name>
</gene>
<dbReference type="Proteomes" id="UP000807504">
    <property type="component" value="Unassembled WGS sequence"/>
</dbReference>
<keyword evidence="1" id="KW-0863">Zinc-finger</keyword>
<dbReference type="InterPro" id="IPR013087">
    <property type="entry name" value="Znf_C2H2_type"/>
</dbReference>
<dbReference type="GO" id="GO:0008270">
    <property type="term" value="F:zinc ion binding"/>
    <property type="evidence" value="ECO:0007669"/>
    <property type="project" value="UniProtKB-KW"/>
</dbReference>
<dbReference type="EMBL" id="JABXBU010002230">
    <property type="protein sequence ID" value="KAF8766484.1"/>
    <property type="molecule type" value="Genomic_DNA"/>
</dbReference>
<evidence type="ECO:0000259" key="2">
    <source>
        <dbReference type="PROSITE" id="PS50157"/>
    </source>
</evidence>
<sequence length="57" mass="6578">MYHCSQCKYVTHHKGNFVKHQRIHTVHVKYIGTKHPLTDEVWKFGEGCSSLGVVLVI</sequence>